<dbReference type="AlphaFoldDB" id="A0A1L9AV40"/>
<sequence length="211" mass="23617">MPWTSPYVTMRPFHRGRASMATDSGVARIKGSVLISRLNLLAKQPGTKRLEVLQRLPPADRKVLDGVILPIGWYPMELNLRLDAAIAMVLSPRDRTKAFVDMGRASAEENLKGPHHVFLRQGDPHFLLSHAQEIYRLYYAVGLRSYEKTGSHGGVLRTLGAESVTEADCLTIIGWYLRAIELSGGRDVRVEHTKCRARGNDCCEYVCSWAL</sequence>
<comment type="caution">
    <text evidence="1">The sequence shown here is derived from an EMBL/GenBank/DDBJ whole genome shotgun (WGS) entry which is preliminary data.</text>
</comment>
<reference evidence="1 2" key="2">
    <citation type="submission" date="2016-12" db="EMBL/GenBank/DDBJ databases">
        <title>Draft Genome Sequence of Cystobacter ferrugineus Strain Cbfe23.</title>
        <authorList>
            <person name="Akbar S."/>
            <person name="Dowd S.E."/>
            <person name="Stevens D.C."/>
        </authorList>
    </citation>
    <scope>NUCLEOTIDE SEQUENCE [LARGE SCALE GENOMIC DNA]</scope>
    <source>
        <strain evidence="1 2">Cbfe23</strain>
    </source>
</reference>
<reference evidence="2" key="1">
    <citation type="submission" date="2016-11" db="EMBL/GenBank/DDBJ databases">
        <authorList>
            <person name="Shukria A."/>
            <person name="Stevens D.C."/>
        </authorList>
    </citation>
    <scope>NUCLEOTIDE SEQUENCE [LARGE SCALE GENOMIC DNA]</scope>
    <source>
        <strain evidence="2">Cbfe23</strain>
    </source>
</reference>
<dbReference type="STRING" id="83449.BON30_46575"/>
<organism evidence="1 2">
    <name type="scientific">Cystobacter ferrugineus</name>
    <dbReference type="NCBI Taxonomy" id="83449"/>
    <lineage>
        <taxon>Bacteria</taxon>
        <taxon>Pseudomonadati</taxon>
        <taxon>Myxococcota</taxon>
        <taxon>Myxococcia</taxon>
        <taxon>Myxococcales</taxon>
        <taxon>Cystobacterineae</taxon>
        <taxon>Archangiaceae</taxon>
        <taxon>Cystobacter</taxon>
    </lineage>
</organism>
<proteinExistence type="predicted"/>
<name>A0A1L9AV40_9BACT</name>
<evidence type="ECO:0008006" key="3">
    <source>
        <dbReference type="Google" id="ProtNLM"/>
    </source>
</evidence>
<keyword evidence="2" id="KW-1185">Reference proteome</keyword>
<accession>A0A1L9AV40</accession>
<evidence type="ECO:0000313" key="1">
    <source>
        <dbReference type="EMBL" id="OJH33881.1"/>
    </source>
</evidence>
<dbReference type="SUPFAM" id="SSF111126">
    <property type="entry name" value="Ligand-binding domain in the NO signalling and Golgi transport"/>
    <property type="match status" value="1"/>
</dbReference>
<evidence type="ECO:0000313" key="2">
    <source>
        <dbReference type="Proteomes" id="UP000182229"/>
    </source>
</evidence>
<gene>
    <name evidence="1" type="ORF">BON30_46575</name>
</gene>
<dbReference type="EMBL" id="MPIN01000026">
    <property type="protein sequence ID" value="OJH33881.1"/>
    <property type="molecule type" value="Genomic_DNA"/>
</dbReference>
<dbReference type="Proteomes" id="UP000182229">
    <property type="component" value="Unassembled WGS sequence"/>
</dbReference>
<protein>
    <recommendedName>
        <fullName evidence="3">TIGR02265 family protein</fullName>
    </recommendedName>
</protein>
<dbReference type="InterPro" id="IPR024096">
    <property type="entry name" value="NO_sig/Golgi_transp_ligand-bd"/>
</dbReference>